<sequence length="502" mass="56835">MDSASGSYIYALQDVPGRGKGLVAREKIFKGTRVLSEEAVATVSESVGSERLRTSTCQQVEALSKDQRRDFLSMHNIHPYRNAAEQYLGIVRTNSLPAEAVGDKRAIFLNACRINHACDNNAQKNWNEKIKRHTVHASKDINKGEEITITYLGPFKNRKARQQALQERFGFTCLCRLCSLPLEQSQESDRRLEEIHRLDGVIDQLGTEGILVSPLRTLRYFDQQVRLYNEQGREDVGFAQAFVNAAQLVIANSDLARGRVFAERAASVWKTTLGGDSAQAIKHGALAQNPSKYELFGVSTKWKTKVNEAPQGLEPGDFEDWLWKRDKPNHSGQLADLRSRTTFPGFTDLPDENDIDPEFYERSSIGQVQKGYTVAILYAKRHAFMFCEPGIRHEDPRMIKILPLSLDKLLALNDQFQQFSTETNSMRMCHGCGKKAASLQRCGKCSSFWYCNRACQVAGWNKKGHKANCKLLKDPNLRGLFVVKWDEFDNYIRFPLDAIKDS</sequence>
<accession>A0A8H8QY17</accession>
<proteinExistence type="predicted"/>
<evidence type="ECO:0000256" key="1">
    <source>
        <dbReference type="ARBA" id="ARBA00022723"/>
    </source>
</evidence>
<dbReference type="CDD" id="cd20071">
    <property type="entry name" value="SET_SMYD"/>
    <property type="match status" value="1"/>
</dbReference>
<feature type="domain" description="SET" evidence="5">
    <location>
        <begin position="5"/>
        <end position="152"/>
    </location>
</feature>
<reference evidence="7 8" key="1">
    <citation type="submission" date="2018-05" db="EMBL/GenBank/DDBJ databases">
        <title>Genome sequencing and assembly of the regulated plant pathogen Lachnellula willkommii and related sister species for the development of diagnostic species identification markers.</title>
        <authorList>
            <person name="Giroux E."/>
            <person name="Bilodeau G."/>
        </authorList>
    </citation>
    <scope>NUCLEOTIDE SEQUENCE [LARGE SCALE GENOMIC DNA]</scope>
    <source>
        <strain evidence="7 8">CBS 185.66</strain>
    </source>
</reference>
<evidence type="ECO:0000313" key="7">
    <source>
        <dbReference type="EMBL" id="TVY23449.1"/>
    </source>
</evidence>
<dbReference type="InterPro" id="IPR046341">
    <property type="entry name" value="SET_dom_sf"/>
</dbReference>
<organism evidence="7 8">
    <name type="scientific">Lachnellula hyalina</name>
    <dbReference type="NCBI Taxonomy" id="1316788"/>
    <lineage>
        <taxon>Eukaryota</taxon>
        <taxon>Fungi</taxon>
        <taxon>Dikarya</taxon>
        <taxon>Ascomycota</taxon>
        <taxon>Pezizomycotina</taxon>
        <taxon>Leotiomycetes</taxon>
        <taxon>Helotiales</taxon>
        <taxon>Lachnaceae</taxon>
        <taxon>Lachnellula</taxon>
    </lineage>
</organism>
<dbReference type="AlphaFoldDB" id="A0A8H8QY17"/>
<evidence type="ECO:0000256" key="4">
    <source>
        <dbReference type="PROSITE-ProRule" id="PRU00134"/>
    </source>
</evidence>
<evidence type="ECO:0000313" key="8">
    <source>
        <dbReference type="Proteomes" id="UP000431533"/>
    </source>
</evidence>
<evidence type="ECO:0000259" key="6">
    <source>
        <dbReference type="PROSITE" id="PS50865"/>
    </source>
</evidence>
<keyword evidence="8" id="KW-1185">Reference proteome</keyword>
<dbReference type="Pfam" id="PF00856">
    <property type="entry name" value="SET"/>
    <property type="match status" value="1"/>
</dbReference>
<dbReference type="SMART" id="SM00317">
    <property type="entry name" value="SET"/>
    <property type="match status" value="1"/>
</dbReference>
<dbReference type="PANTHER" id="PTHR47332:SF2">
    <property type="entry name" value="SET-6"/>
    <property type="match status" value="1"/>
</dbReference>
<keyword evidence="2 4" id="KW-0863">Zinc-finger</keyword>
<dbReference type="Pfam" id="PF01753">
    <property type="entry name" value="zf-MYND"/>
    <property type="match status" value="1"/>
</dbReference>
<dbReference type="Gene3D" id="6.10.140.2220">
    <property type="match status" value="1"/>
</dbReference>
<dbReference type="InterPro" id="IPR001214">
    <property type="entry name" value="SET_dom"/>
</dbReference>
<evidence type="ECO:0000256" key="3">
    <source>
        <dbReference type="ARBA" id="ARBA00022833"/>
    </source>
</evidence>
<dbReference type="OrthoDB" id="265717at2759"/>
<dbReference type="EMBL" id="QGMH01000180">
    <property type="protein sequence ID" value="TVY23449.1"/>
    <property type="molecule type" value="Genomic_DNA"/>
</dbReference>
<dbReference type="SUPFAM" id="SSF144232">
    <property type="entry name" value="HIT/MYND zinc finger-like"/>
    <property type="match status" value="1"/>
</dbReference>
<name>A0A8H8QY17_9HELO</name>
<evidence type="ECO:0000259" key="5">
    <source>
        <dbReference type="PROSITE" id="PS50280"/>
    </source>
</evidence>
<dbReference type="SUPFAM" id="SSF82199">
    <property type="entry name" value="SET domain"/>
    <property type="match status" value="1"/>
</dbReference>
<gene>
    <name evidence="7" type="primary">set5_2</name>
    <name evidence="7" type="ORF">LHYA1_G007896</name>
</gene>
<evidence type="ECO:0000256" key="2">
    <source>
        <dbReference type="ARBA" id="ARBA00022771"/>
    </source>
</evidence>
<dbReference type="InterPro" id="IPR002893">
    <property type="entry name" value="Znf_MYND"/>
</dbReference>
<protein>
    <submittedName>
        <fullName evidence="7">SET domain-containing protein</fullName>
    </submittedName>
</protein>
<keyword evidence="3" id="KW-0862">Zinc</keyword>
<dbReference type="InterPro" id="IPR053185">
    <property type="entry name" value="SET_domain_protein"/>
</dbReference>
<dbReference type="RefSeq" id="XP_031002237.1">
    <property type="nucleotide sequence ID" value="XM_031152820.1"/>
</dbReference>
<dbReference type="Gene3D" id="2.170.270.10">
    <property type="entry name" value="SET domain"/>
    <property type="match status" value="1"/>
</dbReference>
<dbReference type="PROSITE" id="PS50280">
    <property type="entry name" value="SET"/>
    <property type="match status" value="1"/>
</dbReference>
<dbReference type="Proteomes" id="UP000431533">
    <property type="component" value="Unassembled WGS sequence"/>
</dbReference>
<dbReference type="GeneID" id="41988094"/>
<keyword evidence="1" id="KW-0479">Metal-binding</keyword>
<feature type="domain" description="MYND-type" evidence="6">
    <location>
        <begin position="429"/>
        <end position="469"/>
    </location>
</feature>
<comment type="caution">
    <text evidence="7">The sequence shown here is derived from an EMBL/GenBank/DDBJ whole genome shotgun (WGS) entry which is preliminary data.</text>
</comment>
<dbReference type="GO" id="GO:0008270">
    <property type="term" value="F:zinc ion binding"/>
    <property type="evidence" value="ECO:0007669"/>
    <property type="project" value="UniProtKB-KW"/>
</dbReference>
<dbReference type="PANTHER" id="PTHR47332">
    <property type="entry name" value="SET DOMAIN-CONTAINING PROTEIN 5"/>
    <property type="match status" value="1"/>
</dbReference>
<dbReference type="PROSITE" id="PS50865">
    <property type="entry name" value="ZF_MYND_2"/>
    <property type="match status" value="1"/>
</dbReference>
<dbReference type="PROSITE" id="PS01360">
    <property type="entry name" value="ZF_MYND_1"/>
    <property type="match status" value="1"/>
</dbReference>